<keyword evidence="3" id="KW-1185">Reference proteome</keyword>
<evidence type="ECO:0000313" key="2">
    <source>
        <dbReference type="EMBL" id="SEA35671.1"/>
    </source>
</evidence>
<organism evidence="2 3">
    <name type="scientific">Psychroflexus halocasei</name>
    <dbReference type="NCBI Taxonomy" id="908615"/>
    <lineage>
        <taxon>Bacteria</taxon>
        <taxon>Pseudomonadati</taxon>
        <taxon>Bacteroidota</taxon>
        <taxon>Flavobacteriia</taxon>
        <taxon>Flavobacteriales</taxon>
        <taxon>Flavobacteriaceae</taxon>
        <taxon>Psychroflexus</taxon>
    </lineage>
</organism>
<keyword evidence="1" id="KW-1133">Transmembrane helix</keyword>
<proteinExistence type="predicted"/>
<protein>
    <recommendedName>
        <fullName evidence="4">DoxX-like family protein</fullName>
    </recommendedName>
</protein>
<feature type="transmembrane region" description="Helical" evidence="1">
    <location>
        <begin position="43"/>
        <end position="66"/>
    </location>
</feature>
<dbReference type="EMBL" id="FNQF01000005">
    <property type="protein sequence ID" value="SEA35671.1"/>
    <property type="molecule type" value="Genomic_DNA"/>
</dbReference>
<name>A0A1H4AIT6_9FLAO</name>
<feature type="transmembrane region" description="Helical" evidence="1">
    <location>
        <begin position="7"/>
        <end position="31"/>
    </location>
</feature>
<feature type="transmembrane region" description="Helical" evidence="1">
    <location>
        <begin position="73"/>
        <end position="92"/>
    </location>
</feature>
<keyword evidence="1" id="KW-0472">Membrane</keyword>
<keyword evidence="1" id="KW-0812">Transmembrane</keyword>
<reference evidence="2 3" key="1">
    <citation type="submission" date="2016-10" db="EMBL/GenBank/DDBJ databases">
        <authorList>
            <person name="de Groot N.N."/>
        </authorList>
    </citation>
    <scope>NUCLEOTIDE SEQUENCE [LARGE SCALE GENOMIC DNA]</scope>
    <source>
        <strain evidence="2 3">DSM 23581</strain>
    </source>
</reference>
<accession>A0A1H4AIT6</accession>
<evidence type="ECO:0000256" key="1">
    <source>
        <dbReference type="SAM" id="Phobius"/>
    </source>
</evidence>
<evidence type="ECO:0000313" key="3">
    <source>
        <dbReference type="Proteomes" id="UP000198820"/>
    </source>
</evidence>
<evidence type="ECO:0008006" key="4">
    <source>
        <dbReference type="Google" id="ProtNLM"/>
    </source>
</evidence>
<dbReference type="RefSeq" id="WP_100776033.1">
    <property type="nucleotide sequence ID" value="NZ_FNQF01000005.1"/>
</dbReference>
<gene>
    <name evidence="2" type="ORF">SAMN05421540_10547</name>
</gene>
<dbReference type="AlphaFoldDB" id="A0A1H4AIT6"/>
<dbReference type="Proteomes" id="UP000198820">
    <property type="component" value="Unassembled WGS sequence"/>
</dbReference>
<feature type="transmembrane region" description="Helical" evidence="1">
    <location>
        <begin position="104"/>
        <end position="123"/>
    </location>
</feature>
<dbReference type="STRING" id="908615.SAMN05421540_10547"/>
<sequence>MKKNKKFKYVVATILVIFALTTIFMSSSVLFDWFGIRAKQGSYAPFILKTNLTAGFFYLLAAFGYLKSQKWPFWIMLSVALLLFYSTALLYLHSQTVKLYENRILVNMIFRILFTIIIAGLMYKSPNKKLDS</sequence>